<dbReference type="EMBL" id="PFCK01000007">
    <property type="protein sequence ID" value="PIR71864.1"/>
    <property type="molecule type" value="Genomic_DNA"/>
</dbReference>
<dbReference type="InterPro" id="IPR001093">
    <property type="entry name" value="IMP_DH_GMPRt"/>
</dbReference>
<dbReference type="AlphaFoldDB" id="A0A2H0TLP1"/>
<evidence type="ECO:0000313" key="3">
    <source>
        <dbReference type="Proteomes" id="UP000228909"/>
    </source>
</evidence>
<feature type="non-terminal residue" evidence="2">
    <location>
        <position position="54"/>
    </location>
</feature>
<gene>
    <name evidence="2" type="ORF">COU43_00140</name>
</gene>
<dbReference type="SUPFAM" id="SSF51412">
    <property type="entry name" value="Inosine monophosphate dehydrogenase (IMPDH)"/>
    <property type="match status" value="1"/>
</dbReference>
<dbReference type="Gene3D" id="3.20.20.70">
    <property type="entry name" value="Aldolase class I"/>
    <property type="match status" value="1"/>
</dbReference>
<dbReference type="Proteomes" id="UP000228909">
    <property type="component" value="Unassembled WGS sequence"/>
</dbReference>
<protein>
    <recommendedName>
        <fullName evidence="1">IMP dehydrogenase/GMP reductase domain-containing protein</fullName>
    </recommendedName>
</protein>
<accession>A0A2H0TLP1</accession>
<evidence type="ECO:0000259" key="1">
    <source>
        <dbReference type="Pfam" id="PF00478"/>
    </source>
</evidence>
<proteinExistence type="predicted"/>
<dbReference type="GO" id="GO:0003824">
    <property type="term" value="F:catalytic activity"/>
    <property type="evidence" value="ECO:0007669"/>
    <property type="project" value="InterPro"/>
</dbReference>
<dbReference type="InterPro" id="IPR013785">
    <property type="entry name" value="Aldolase_TIM"/>
</dbReference>
<name>A0A2H0TLP1_9BACT</name>
<feature type="domain" description="IMP dehydrogenase/GMP reductase" evidence="1">
    <location>
        <begin position="9"/>
        <end position="48"/>
    </location>
</feature>
<evidence type="ECO:0000313" key="2">
    <source>
        <dbReference type="EMBL" id="PIR71864.1"/>
    </source>
</evidence>
<comment type="caution">
    <text evidence="2">The sequence shown here is derived from an EMBL/GenBank/DDBJ whole genome shotgun (WGS) entry which is preliminary data.</text>
</comment>
<organism evidence="2 3">
    <name type="scientific">Candidatus Nealsonbacteria bacterium CG10_big_fil_rev_8_21_14_0_10_37_25</name>
    <dbReference type="NCBI Taxonomy" id="1974711"/>
    <lineage>
        <taxon>Bacteria</taxon>
        <taxon>Candidatus Nealsoniibacteriota</taxon>
    </lineage>
</organism>
<dbReference type="Pfam" id="PF00478">
    <property type="entry name" value="IMPDH"/>
    <property type="match status" value="1"/>
</dbReference>
<reference evidence="3" key="1">
    <citation type="submission" date="2017-09" db="EMBL/GenBank/DDBJ databases">
        <title>Depth-based differentiation of microbial function through sediment-hosted aquifers and enrichment of novel symbionts in the deep terrestrial subsurface.</title>
        <authorList>
            <person name="Probst A.J."/>
            <person name="Ladd B."/>
            <person name="Jarett J.K."/>
            <person name="Geller-Mcgrath D.E."/>
            <person name="Sieber C.M.K."/>
            <person name="Emerson J.B."/>
            <person name="Anantharaman K."/>
            <person name="Thomas B.C."/>
            <person name="Malmstrom R."/>
            <person name="Stieglmeier M."/>
            <person name="Klingl A."/>
            <person name="Woyke T."/>
            <person name="Ryan C.M."/>
            <person name="Banfield J.F."/>
        </authorList>
    </citation>
    <scope>NUCLEOTIDE SEQUENCE [LARGE SCALE GENOMIC DNA]</scope>
</reference>
<sequence length="54" mass="5582">MLDEAANLVDGLRVGIGPGAACITQQELGIGRAQASAVWECALATKKLEPKYGP</sequence>